<dbReference type="AlphaFoldDB" id="A0AB36J6J2"/>
<dbReference type="EMBL" id="MPTO01000052">
    <property type="protein sequence ID" value="OME10117.1"/>
    <property type="molecule type" value="Genomic_DNA"/>
</dbReference>
<organism evidence="2 3">
    <name type="scientific">Paenibacillus odorifer</name>
    <dbReference type="NCBI Taxonomy" id="189426"/>
    <lineage>
        <taxon>Bacteria</taxon>
        <taxon>Bacillati</taxon>
        <taxon>Bacillota</taxon>
        <taxon>Bacilli</taxon>
        <taxon>Bacillales</taxon>
        <taxon>Paenibacillaceae</taxon>
        <taxon>Paenibacillus</taxon>
    </lineage>
</organism>
<dbReference type="RefSeq" id="WP_076138953.1">
    <property type="nucleotide sequence ID" value="NZ_MPTN01000060.1"/>
</dbReference>
<sequence length="118" mass="13478">MKEKETPLNQVKKRNRGRPPAENPKVKRTGLRLDDESAKILQNYCEINNVDSSEAIRTAIKLLGSKVNDFGGTEWKEKVQQSQQIFNEATTSINKLLKDLYEVVPYENKGKGDQNENE</sequence>
<evidence type="ECO:0000313" key="3">
    <source>
        <dbReference type="Proteomes" id="UP000187323"/>
    </source>
</evidence>
<gene>
    <name evidence="2" type="ORF">BSK47_31350</name>
</gene>
<name>A0AB36J6J2_9BACL</name>
<comment type="caution">
    <text evidence="2">The sequence shown here is derived from an EMBL/GenBank/DDBJ whole genome shotgun (WGS) entry which is preliminary data.</text>
</comment>
<dbReference type="Proteomes" id="UP000187323">
    <property type="component" value="Unassembled WGS sequence"/>
</dbReference>
<feature type="region of interest" description="Disordered" evidence="1">
    <location>
        <begin position="1"/>
        <end position="30"/>
    </location>
</feature>
<proteinExistence type="predicted"/>
<evidence type="ECO:0008006" key="4">
    <source>
        <dbReference type="Google" id="ProtNLM"/>
    </source>
</evidence>
<evidence type="ECO:0000256" key="1">
    <source>
        <dbReference type="SAM" id="MobiDB-lite"/>
    </source>
</evidence>
<protein>
    <recommendedName>
        <fullName evidence="4">Ribbon-helix-helix protein CopG domain-containing protein</fullName>
    </recommendedName>
</protein>
<evidence type="ECO:0000313" key="2">
    <source>
        <dbReference type="EMBL" id="OME10117.1"/>
    </source>
</evidence>
<reference evidence="2 3" key="1">
    <citation type="submission" date="2016-10" db="EMBL/GenBank/DDBJ databases">
        <title>Paenibacillus species isolates.</title>
        <authorList>
            <person name="Beno S.M."/>
        </authorList>
    </citation>
    <scope>NUCLEOTIDE SEQUENCE [LARGE SCALE GENOMIC DNA]</scope>
    <source>
        <strain evidence="2 3">FSL H7-0918</strain>
    </source>
</reference>
<accession>A0AB36J6J2</accession>